<protein>
    <submittedName>
        <fullName evidence="2">Helix-turn-helix domain-containing protein</fullName>
    </submittedName>
</protein>
<dbReference type="OrthoDB" id="3213425at2"/>
<dbReference type="InterPro" id="IPR001387">
    <property type="entry name" value="Cro/C1-type_HTH"/>
</dbReference>
<dbReference type="CDD" id="cd00093">
    <property type="entry name" value="HTH_XRE"/>
    <property type="match status" value="1"/>
</dbReference>
<evidence type="ECO:0000313" key="3">
    <source>
        <dbReference type="Proteomes" id="UP000199213"/>
    </source>
</evidence>
<accession>A0A1G9AR72</accession>
<dbReference type="InterPro" id="IPR010982">
    <property type="entry name" value="Lambda_DNA-bd_dom_sf"/>
</dbReference>
<keyword evidence="3" id="KW-1185">Reference proteome</keyword>
<gene>
    <name evidence="2" type="ORF">SAMN04487820_106206</name>
</gene>
<dbReference type="EMBL" id="FNFM01000006">
    <property type="protein sequence ID" value="SDK29846.1"/>
    <property type="molecule type" value="Genomic_DNA"/>
</dbReference>
<dbReference type="AlphaFoldDB" id="A0A1G9AR72"/>
<sequence>METFGQALRRLRALAGLSQPQLARQAHISQSSLSRYESDRQTIDVSMARRLDELLGSDEELTTLAAPASGLLTPDDQQRLARGLEQPYRIDAATVTALADMLAAQRRLDDALGPEPLIPAVMSQVDTVLGLMRQASGRHQHSLAEVGAEYVQFAGWLHAETRRDRDAVRLLSEAEEVADEIGNGILAAQAANFKSYLARQQGNSRGVVRWFLAEHHTPGAHIAQRVGAAAQAAQGYAELGQPDYALRLLDTAGELIDAAAREEPPRTAYWLTPIFHRLNIGLAHLALADHTTASDHLSTGLDGLPPDQRTGEWTVEYREALDRAEQHR</sequence>
<dbReference type="GO" id="GO:0003677">
    <property type="term" value="F:DNA binding"/>
    <property type="evidence" value="ECO:0007669"/>
    <property type="project" value="InterPro"/>
</dbReference>
<reference evidence="3" key="1">
    <citation type="submission" date="2016-10" db="EMBL/GenBank/DDBJ databases">
        <authorList>
            <person name="Varghese N."/>
            <person name="Submissions S."/>
        </authorList>
    </citation>
    <scope>NUCLEOTIDE SEQUENCE [LARGE SCALE GENOMIC DNA]</scope>
    <source>
        <strain evidence="3">DSM 45460</strain>
    </source>
</reference>
<dbReference type="SMART" id="SM00530">
    <property type="entry name" value="HTH_XRE"/>
    <property type="match status" value="1"/>
</dbReference>
<name>A0A1G9AR72_ACTMZ</name>
<dbReference type="Pfam" id="PF13560">
    <property type="entry name" value="HTH_31"/>
    <property type="match status" value="1"/>
</dbReference>
<proteinExistence type="predicted"/>
<dbReference type="Proteomes" id="UP000199213">
    <property type="component" value="Unassembled WGS sequence"/>
</dbReference>
<dbReference type="RefSeq" id="WP_092628150.1">
    <property type="nucleotide sequence ID" value="NZ_FNFM01000006.1"/>
</dbReference>
<dbReference type="Gene3D" id="1.10.260.40">
    <property type="entry name" value="lambda repressor-like DNA-binding domains"/>
    <property type="match status" value="1"/>
</dbReference>
<dbReference type="SUPFAM" id="SSF47413">
    <property type="entry name" value="lambda repressor-like DNA-binding domains"/>
    <property type="match status" value="1"/>
</dbReference>
<evidence type="ECO:0000259" key="1">
    <source>
        <dbReference type="PROSITE" id="PS50943"/>
    </source>
</evidence>
<dbReference type="PROSITE" id="PS50943">
    <property type="entry name" value="HTH_CROC1"/>
    <property type="match status" value="1"/>
</dbReference>
<evidence type="ECO:0000313" key="2">
    <source>
        <dbReference type="EMBL" id="SDK29846.1"/>
    </source>
</evidence>
<organism evidence="2 3">
    <name type="scientific">Actinopolyspora mzabensis</name>
    <dbReference type="NCBI Taxonomy" id="995066"/>
    <lineage>
        <taxon>Bacteria</taxon>
        <taxon>Bacillati</taxon>
        <taxon>Actinomycetota</taxon>
        <taxon>Actinomycetes</taxon>
        <taxon>Actinopolysporales</taxon>
        <taxon>Actinopolysporaceae</taxon>
        <taxon>Actinopolyspora</taxon>
    </lineage>
</organism>
<feature type="domain" description="HTH cro/C1-type" evidence="1">
    <location>
        <begin position="8"/>
        <end position="61"/>
    </location>
</feature>